<dbReference type="InterPro" id="IPR008915">
    <property type="entry name" value="Peptidase_M50"/>
</dbReference>
<proteinExistence type="inferred from homology"/>
<dbReference type="GO" id="GO:0006508">
    <property type="term" value="P:proteolysis"/>
    <property type="evidence" value="ECO:0007669"/>
    <property type="project" value="UniProtKB-KW"/>
</dbReference>
<keyword evidence="8 11" id="KW-1133">Transmembrane helix</keyword>
<dbReference type="InterPro" id="IPR001478">
    <property type="entry name" value="PDZ"/>
</dbReference>
<evidence type="ECO:0000256" key="11">
    <source>
        <dbReference type="RuleBase" id="RU362031"/>
    </source>
</evidence>
<sequence>MTDLPFYLAAFALVLGVLIVFHELGHYLAARWCGVKVLRFSVGFGNVIWQRRLGRDQTEWAVSLFPLGGYVKMLDEREGDVPPEDAHRAFNRQSVGKRSLIVAAGPLANFLLAILLYWAIFIYGSQELLPIVGQPPTGSPAAMASLQSGEQVRRIDGQPVATWNDLRWQVLQKAAGQESTELEVINAQGDIAVRRLYLAAAGEEGWEGDALERLGLRFYRPDLPAVIGKLVAGGPGELAGLQAGDHVLAIDGKKIDSWHELVVIIREAGGRSLHFDVERDGRNFAVDIVPDEISERGQRIGRIGVAVAETAETRRELRTFVSYGFFEAGGKALEETWDKSVFSLVMLGKMLTGEVSWKNLSGPVTIADYAGQSAKLGIDYYVKFMALVSISLGVLNLLPIPVLDGGHLMYHMIEVVRRKPLSERAMAIGQQLGLAILFTLMAFAFFNDLNRLFGG</sequence>
<evidence type="ECO:0000256" key="3">
    <source>
        <dbReference type="ARBA" id="ARBA00007931"/>
    </source>
</evidence>
<dbReference type="PANTHER" id="PTHR42837:SF2">
    <property type="entry name" value="MEMBRANE METALLOPROTEASE ARASP2, CHLOROPLASTIC-RELATED"/>
    <property type="match status" value="1"/>
</dbReference>
<name>A0A1R1I8N9_9RHOO</name>
<keyword evidence="6 11" id="KW-0378">Hydrolase</keyword>
<dbReference type="InterPro" id="IPR041489">
    <property type="entry name" value="PDZ_6"/>
</dbReference>
<feature type="domain" description="PDZ" evidence="12">
    <location>
        <begin position="207"/>
        <end position="270"/>
    </location>
</feature>
<keyword evidence="11" id="KW-0479">Metal-binding</keyword>
<comment type="similarity">
    <text evidence="3 11">Belongs to the peptidase M50B family.</text>
</comment>
<keyword evidence="10 11" id="KW-0472">Membrane</keyword>
<accession>A0A1R1I8N9</accession>
<evidence type="ECO:0000256" key="2">
    <source>
        <dbReference type="ARBA" id="ARBA00004141"/>
    </source>
</evidence>
<dbReference type="PANTHER" id="PTHR42837">
    <property type="entry name" value="REGULATOR OF SIGMA-E PROTEASE RSEP"/>
    <property type="match status" value="1"/>
</dbReference>
<dbReference type="Pfam" id="PF17820">
    <property type="entry name" value="PDZ_6"/>
    <property type="match status" value="1"/>
</dbReference>
<dbReference type="OrthoDB" id="9782003at2"/>
<organism evidence="13 14">
    <name type="scientific">Azonexus hydrophilus</name>
    <dbReference type="NCBI Taxonomy" id="418702"/>
    <lineage>
        <taxon>Bacteria</taxon>
        <taxon>Pseudomonadati</taxon>
        <taxon>Pseudomonadota</taxon>
        <taxon>Betaproteobacteria</taxon>
        <taxon>Rhodocyclales</taxon>
        <taxon>Azonexaceae</taxon>
        <taxon>Azonexus</taxon>
    </lineage>
</organism>
<keyword evidence="5 11" id="KW-0812">Transmembrane</keyword>
<keyword evidence="14" id="KW-1185">Reference proteome</keyword>
<dbReference type="RefSeq" id="WP_076093766.1">
    <property type="nucleotide sequence ID" value="NZ_MTHD01000002.1"/>
</dbReference>
<evidence type="ECO:0000256" key="4">
    <source>
        <dbReference type="ARBA" id="ARBA00022670"/>
    </source>
</evidence>
<evidence type="ECO:0000256" key="6">
    <source>
        <dbReference type="ARBA" id="ARBA00022801"/>
    </source>
</evidence>
<dbReference type="InterPro" id="IPR036034">
    <property type="entry name" value="PDZ_sf"/>
</dbReference>
<evidence type="ECO:0000313" key="14">
    <source>
        <dbReference type="Proteomes" id="UP000187526"/>
    </source>
</evidence>
<dbReference type="SMART" id="SM00228">
    <property type="entry name" value="PDZ"/>
    <property type="match status" value="2"/>
</dbReference>
<dbReference type="InterPro" id="IPR004387">
    <property type="entry name" value="Pept_M50_Zn"/>
</dbReference>
<dbReference type="SUPFAM" id="SSF50156">
    <property type="entry name" value="PDZ domain-like"/>
    <property type="match status" value="2"/>
</dbReference>
<evidence type="ECO:0000313" key="13">
    <source>
        <dbReference type="EMBL" id="OMG55082.1"/>
    </source>
</evidence>
<dbReference type="AlphaFoldDB" id="A0A1R1I8N9"/>
<comment type="subcellular location">
    <subcellularLocation>
        <location evidence="2">Membrane</location>
        <topology evidence="2">Multi-pass membrane protein</topology>
    </subcellularLocation>
</comment>
<dbReference type="GO" id="GO:0016020">
    <property type="term" value="C:membrane"/>
    <property type="evidence" value="ECO:0007669"/>
    <property type="project" value="UniProtKB-SubCell"/>
</dbReference>
<dbReference type="Proteomes" id="UP000187526">
    <property type="component" value="Unassembled WGS sequence"/>
</dbReference>
<dbReference type="Gene3D" id="2.30.42.10">
    <property type="match status" value="2"/>
</dbReference>
<dbReference type="CDD" id="cd06163">
    <property type="entry name" value="S2P-M50_PDZ_RseP-like"/>
    <property type="match status" value="2"/>
</dbReference>
<feature type="transmembrane region" description="Helical" evidence="11">
    <location>
        <begin position="380"/>
        <end position="403"/>
    </location>
</feature>
<feature type="transmembrane region" description="Helical" evidence="11">
    <location>
        <begin position="100"/>
        <end position="124"/>
    </location>
</feature>
<dbReference type="GO" id="GO:0046872">
    <property type="term" value="F:metal ion binding"/>
    <property type="evidence" value="ECO:0007669"/>
    <property type="project" value="UniProtKB-KW"/>
</dbReference>
<gene>
    <name evidence="13" type="ORF">BJN45_08005</name>
</gene>
<evidence type="ECO:0000259" key="12">
    <source>
        <dbReference type="PROSITE" id="PS50106"/>
    </source>
</evidence>
<dbReference type="EMBL" id="MTHD01000002">
    <property type="protein sequence ID" value="OMG55082.1"/>
    <property type="molecule type" value="Genomic_DNA"/>
</dbReference>
<keyword evidence="9 11" id="KW-0482">Metalloprotease</keyword>
<evidence type="ECO:0000256" key="1">
    <source>
        <dbReference type="ARBA" id="ARBA00001947"/>
    </source>
</evidence>
<protein>
    <recommendedName>
        <fullName evidence="11">Zinc metalloprotease</fullName>
        <ecNumber evidence="11">3.4.24.-</ecNumber>
    </recommendedName>
</protein>
<dbReference type="CDD" id="cd23081">
    <property type="entry name" value="cpPDZ_EcRseP-like"/>
    <property type="match status" value="1"/>
</dbReference>
<dbReference type="PROSITE" id="PS50106">
    <property type="entry name" value="PDZ"/>
    <property type="match status" value="1"/>
</dbReference>
<dbReference type="Pfam" id="PF02163">
    <property type="entry name" value="Peptidase_M50"/>
    <property type="match status" value="1"/>
</dbReference>
<evidence type="ECO:0000256" key="8">
    <source>
        <dbReference type="ARBA" id="ARBA00022989"/>
    </source>
</evidence>
<evidence type="ECO:0000256" key="9">
    <source>
        <dbReference type="ARBA" id="ARBA00023049"/>
    </source>
</evidence>
<feature type="transmembrane region" description="Helical" evidence="11">
    <location>
        <begin position="424"/>
        <end position="446"/>
    </location>
</feature>
<comment type="caution">
    <text evidence="13">The sequence shown here is derived from an EMBL/GenBank/DDBJ whole genome shotgun (WGS) entry which is preliminary data.</text>
</comment>
<comment type="cofactor">
    <cofactor evidence="1 11">
        <name>Zn(2+)</name>
        <dbReference type="ChEBI" id="CHEBI:29105"/>
    </cofactor>
</comment>
<dbReference type="NCBIfam" id="TIGR00054">
    <property type="entry name" value="RIP metalloprotease RseP"/>
    <property type="match status" value="1"/>
</dbReference>
<feature type="transmembrane region" description="Helical" evidence="11">
    <location>
        <begin position="6"/>
        <end position="29"/>
    </location>
</feature>
<keyword evidence="4 13" id="KW-0645">Protease</keyword>
<dbReference type="STRING" id="418702.BJN45_08005"/>
<keyword evidence="7 11" id="KW-0862">Zinc</keyword>
<evidence type="ECO:0000256" key="7">
    <source>
        <dbReference type="ARBA" id="ARBA00022833"/>
    </source>
</evidence>
<dbReference type="EC" id="3.4.24.-" evidence="11"/>
<evidence type="ECO:0000256" key="10">
    <source>
        <dbReference type="ARBA" id="ARBA00023136"/>
    </source>
</evidence>
<reference evidence="13 14" key="1">
    <citation type="submission" date="2016-10" db="EMBL/GenBank/DDBJ databases">
        <title>Alkaliphiles isolated from bioreactors.</title>
        <authorList>
            <person name="Salah Z."/>
            <person name="Rout S.P."/>
            <person name="Humphreys P.N."/>
        </authorList>
    </citation>
    <scope>NUCLEOTIDE SEQUENCE [LARGE SCALE GENOMIC DNA]</scope>
    <source>
        <strain evidence="13 14">ZS02</strain>
    </source>
</reference>
<dbReference type="GO" id="GO:0004222">
    <property type="term" value="F:metalloendopeptidase activity"/>
    <property type="evidence" value="ECO:0007669"/>
    <property type="project" value="InterPro"/>
</dbReference>
<evidence type="ECO:0000256" key="5">
    <source>
        <dbReference type="ARBA" id="ARBA00022692"/>
    </source>
</evidence>